<comment type="caution">
    <text evidence="1">The sequence shown here is derived from an EMBL/GenBank/DDBJ whole genome shotgun (WGS) entry which is preliminary data.</text>
</comment>
<evidence type="ECO:0000313" key="1">
    <source>
        <dbReference type="EMBL" id="ORY59060.1"/>
    </source>
</evidence>
<dbReference type="InParanoid" id="A0A1Y2DIK2"/>
<reference evidence="1 2" key="1">
    <citation type="submission" date="2016-07" db="EMBL/GenBank/DDBJ databases">
        <title>Pervasive Adenine N6-methylation of Active Genes in Fungi.</title>
        <authorList>
            <consortium name="DOE Joint Genome Institute"/>
            <person name="Mondo S.J."/>
            <person name="Dannebaum R.O."/>
            <person name="Kuo R.C."/>
            <person name="Labutti K."/>
            <person name="Haridas S."/>
            <person name="Kuo A."/>
            <person name="Salamov A."/>
            <person name="Ahrendt S.R."/>
            <person name="Lipzen A."/>
            <person name="Sullivan W."/>
            <person name="Andreopoulos W.B."/>
            <person name="Clum A."/>
            <person name="Lindquist E."/>
            <person name="Daum C."/>
            <person name="Ramamoorthy G.K."/>
            <person name="Gryganskyi A."/>
            <person name="Culley D."/>
            <person name="Magnuson J.K."/>
            <person name="James T.Y."/>
            <person name="O'Malley M.A."/>
            <person name="Stajich J.E."/>
            <person name="Spatafora J.W."/>
            <person name="Visel A."/>
            <person name="Grigoriev I.V."/>
        </authorList>
    </citation>
    <scope>NUCLEOTIDE SEQUENCE [LARGE SCALE GENOMIC DNA]</scope>
    <source>
        <strain evidence="1 2">CBS 129021</strain>
    </source>
</reference>
<gene>
    <name evidence="1" type="ORF">BCR38DRAFT_63396</name>
</gene>
<dbReference type="GeneID" id="63781739"/>
<accession>A0A1Y2DIK2</accession>
<dbReference type="AlphaFoldDB" id="A0A1Y2DIK2"/>
<proteinExistence type="predicted"/>
<evidence type="ECO:0000313" key="2">
    <source>
        <dbReference type="Proteomes" id="UP000193689"/>
    </source>
</evidence>
<dbReference type="RefSeq" id="XP_040711754.1">
    <property type="nucleotide sequence ID" value="XM_040865527.1"/>
</dbReference>
<sequence length="149" mass="16607">MRCLGREISQEASQRDLTNIRSHRLPPVIVHSSETRPRPLKIYPTRAGTRCPYAYLACSFLSSGVLLHNTACHRLSLTGLWAGEEEVVAMKSSSSGIPAWKFHGINDELSSSSFSQYQPKFPICVFSSIFQERCGLSCLISCDVTRRPS</sequence>
<dbReference type="Proteomes" id="UP000193689">
    <property type="component" value="Unassembled WGS sequence"/>
</dbReference>
<name>A0A1Y2DIK2_9PEZI</name>
<keyword evidence="2" id="KW-1185">Reference proteome</keyword>
<organism evidence="1 2">
    <name type="scientific">Pseudomassariella vexata</name>
    <dbReference type="NCBI Taxonomy" id="1141098"/>
    <lineage>
        <taxon>Eukaryota</taxon>
        <taxon>Fungi</taxon>
        <taxon>Dikarya</taxon>
        <taxon>Ascomycota</taxon>
        <taxon>Pezizomycotina</taxon>
        <taxon>Sordariomycetes</taxon>
        <taxon>Xylariomycetidae</taxon>
        <taxon>Amphisphaeriales</taxon>
        <taxon>Pseudomassariaceae</taxon>
        <taxon>Pseudomassariella</taxon>
    </lineage>
</organism>
<protein>
    <submittedName>
        <fullName evidence="1">Uncharacterized protein</fullName>
    </submittedName>
</protein>
<dbReference type="EMBL" id="MCFJ01000014">
    <property type="protein sequence ID" value="ORY59060.1"/>
    <property type="molecule type" value="Genomic_DNA"/>
</dbReference>